<reference evidence="6 7" key="1">
    <citation type="submission" date="2016-10" db="EMBL/GenBank/DDBJ databases">
        <authorList>
            <person name="de Groot N.N."/>
        </authorList>
    </citation>
    <scope>NUCLEOTIDE SEQUENCE [LARGE SCALE GENOMIC DNA]</scope>
    <source>
        <strain evidence="7">E92,LMG 26720,CCM 7988</strain>
    </source>
</reference>
<name>A0A1I5MS29_9BACT</name>
<organism evidence="6 7">
    <name type="scientific">Pseudarcicella hirudinis</name>
    <dbReference type="NCBI Taxonomy" id="1079859"/>
    <lineage>
        <taxon>Bacteria</taxon>
        <taxon>Pseudomonadati</taxon>
        <taxon>Bacteroidota</taxon>
        <taxon>Cytophagia</taxon>
        <taxon>Cytophagales</taxon>
        <taxon>Flectobacillaceae</taxon>
        <taxon>Pseudarcicella</taxon>
    </lineage>
</organism>
<dbReference type="InterPro" id="IPR032808">
    <property type="entry name" value="DoxX"/>
</dbReference>
<evidence type="ECO:0000256" key="4">
    <source>
        <dbReference type="ARBA" id="ARBA00023136"/>
    </source>
</evidence>
<keyword evidence="3 5" id="KW-1133">Transmembrane helix</keyword>
<feature type="transmembrane region" description="Helical" evidence="5">
    <location>
        <begin position="7"/>
        <end position="27"/>
    </location>
</feature>
<proteinExistence type="predicted"/>
<dbReference type="PIRSF" id="PIRSF030066">
    <property type="entry name" value="UCP030066"/>
    <property type="match status" value="1"/>
</dbReference>
<feature type="transmembrane region" description="Helical" evidence="5">
    <location>
        <begin position="47"/>
        <end position="65"/>
    </location>
</feature>
<dbReference type="AlphaFoldDB" id="A0A1I5MS29"/>
<dbReference type="OrthoDB" id="7960583at2"/>
<dbReference type="InterPro" id="IPR016944">
    <property type="entry name" value="UCP030066"/>
</dbReference>
<feature type="transmembrane region" description="Helical" evidence="5">
    <location>
        <begin position="96"/>
        <end position="115"/>
    </location>
</feature>
<protein>
    <submittedName>
        <fullName evidence="6">DoxX-like family protein</fullName>
    </submittedName>
</protein>
<keyword evidence="2 5" id="KW-0812">Transmembrane</keyword>
<evidence type="ECO:0000256" key="5">
    <source>
        <dbReference type="SAM" id="Phobius"/>
    </source>
</evidence>
<evidence type="ECO:0000313" key="6">
    <source>
        <dbReference type="EMBL" id="SFP12338.1"/>
    </source>
</evidence>
<dbReference type="EMBL" id="FOXH01000001">
    <property type="protein sequence ID" value="SFP12338.1"/>
    <property type="molecule type" value="Genomic_DNA"/>
</dbReference>
<evidence type="ECO:0000313" key="7">
    <source>
        <dbReference type="Proteomes" id="UP000199306"/>
    </source>
</evidence>
<keyword evidence="7" id="KW-1185">Reference proteome</keyword>
<dbReference type="RefSeq" id="WP_092011327.1">
    <property type="nucleotide sequence ID" value="NZ_FOXH01000001.1"/>
</dbReference>
<evidence type="ECO:0000256" key="1">
    <source>
        <dbReference type="ARBA" id="ARBA00004141"/>
    </source>
</evidence>
<evidence type="ECO:0000256" key="3">
    <source>
        <dbReference type="ARBA" id="ARBA00022989"/>
    </source>
</evidence>
<dbReference type="Pfam" id="PF13564">
    <property type="entry name" value="DoxX_2"/>
    <property type="match status" value="1"/>
</dbReference>
<dbReference type="GO" id="GO:0016020">
    <property type="term" value="C:membrane"/>
    <property type="evidence" value="ECO:0007669"/>
    <property type="project" value="UniProtKB-SubCell"/>
</dbReference>
<evidence type="ECO:0000256" key="2">
    <source>
        <dbReference type="ARBA" id="ARBA00022692"/>
    </source>
</evidence>
<gene>
    <name evidence="6" type="ORF">SAMN04515674_101423</name>
</gene>
<sequence>MKKNTIIYWISTGLIGLMMLFSSYSYLANPQIAQAFKHLGFSDYFRIELAAFKIIGAFVLLIPQIPSRVKEWAYAGFGITFISAAIAHAASNDPASAVVTPVIFLGILILSNIQLHKLKLA</sequence>
<accession>A0A1I5MS29</accession>
<comment type="subcellular location">
    <subcellularLocation>
        <location evidence="1">Membrane</location>
        <topology evidence="1">Multi-pass membrane protein</topology>
    </subcellularLocation>
</comment>
<feature type="transmembrane region" description="Helical" evidence="5">
    <location>
        <begin position="72"/>
        <end position="90"/>
    </location>
</feature>
<keyword evidence="4 5" id="KW-0472">Membrane</keyword>
<dbReference type="STRING" id="1079859.SAMN04515674_101423"/>
<dbReference type="Proteomes" id="UP000199306">
    <property type="component" value="Unassembled WGS sequence"/>
</dbReference>